<dbReference type="PANTHER" id="PTHR36964:SF1">
    <property type="entry name" value="PROTEIN-METHIONINE-SULFOXIDE REDUCTASE HEME-BINDING SUBUNIT MSRQ"/>
    <property type="match status" value="1"/>
</dbReference>
<evidence type="ECO:0000313" key="10">
    <source>
        <dbReference type="EMBL" id="SES80942.1"/>
    </source>
</evidence>
<keyword evidence="8" id="KW-0249">Electron transport</keyword>
<dbReference type="RefSeq" id="WP_093327336.1">
    <property type="nucleotide sequence ID" value="NZ_AP027363.1"/>
</dbReference>
<name>A0A1H9ZHB7_THASX</name>
<dbReference type="GO" id="GO:0016679">
    <property type="term" value="F:oxidoreductase activity, acting on diphenols and related substances as donors"/>
    <property type="evidence" value="ECO:0007669"/>
    <property type="project" value="TreeGrafter"/>
</dbReference>
<gene>
    <name evidence="8" type="primary">msrQ</name>
    <name evidence="10" type="ORF">SAMN05660429_00448</name>
</gene>
<keyword evidence="8" id="KW-1003">Cell membrane</keyword>
<keyword evidence="8" id="KW-0288">FMN</keyword>
<dbReference type="InterPro" id="IPR013130">
    <property type="entry name" value="Fe3_Rdtase_TM_dom"/>
</dbReference>
<evidence type="ECO:0000256" key="8">
    <source>
        <dbReference type="HAMAP-Rule" id="MF_01207"/>
    </source>
</evidence>
<dbReference type="EMBL" id="FOHK01000002">
    <property type="protein sequence ID" value="SES80942.1"/>
    <property type="molecule type" value="Genomic_DNA"/>
</dbReference>
<keyword evidence="5 8" id="KW-1133">Transmembrane helix</keyword>
<comment type="cofactor">
    <cofactor evidence="8">
        <name>FMN</name>
        <dbReference type="ChEBI" id="CHEBI:58210"/>
    </cofactor>
    <text evidence="8">Binds 1 FMN per subunit.</text>
</comment>
<dbReference type="HAMAP" id="MF_01207">
    <property type="entry name" value="MsrQ"/>
    <property type="match status" value="1"/>
</dbReference>
<evidence type="ECO:0000256" key="5">
    <source>
        <dbReference type="ARBA" id="ARBA00022989"/>
    </source>
</evidence>
<evidence type="ECO:0000313" key="11">
    <source>
        <dbReference type="Proteomes" id="UP000199308"/>
    </source>
</evidence>
<feature type="domain" description="Ferric oxidoreductase" evidence="9">
    <location>
        <begin position="48"/>
        <end position="161"/>
    </location>
</feature>
<evidence type="ECO:0000256" key="3">
    <source>
        <dbReference type="ARBA" id="ARBA00022617"/>
    </source>
</evidence>
<dbReference type="GO" id="GO:0005886">
    <property type="term" value="C:plasma membrane"/>
    <property type="evidence" value="ECO:0007669"/>
    <property type="project" value="UniProtKB-SubCell"/>
</dbReference>
<comment type="function">
    <text evidence="8">Part of the MsrPQ system that repairs oxidized periplasmic proteins containing methionine sulfoxide residues (Met-O), using respiratory chain electrons. Thus protects these proteins from oxidative-stress damage caused by reactive species of oxygen and chlorine generated by the host defense mechanisms. MsrPQ is essential for the maintenance of envelope integrity under bleach stress, rescuing a wide series of structurally unrelated periplasmic proteins from methionine oxidation. MsrQ provides electrons for reduction to the reductase catalytic subunit MsrP, using the quinone pool of the respiratory chain.</text>
</comment>
<accession>A0A1H9ZHB7</accession>
<dbReference type="GO" id="GO:0020037">
    <property type="term" value="F:heme binding"/>
    <property type="evidence" value="ECO:0007669"/>
    <property type="project" value="UniProtKB-UniRule"/>
</dbReference>
<dbReference type="AlphaFoldDB" id="A0A1H9ZHB7"/>
<comment type="similarity">
    <text evidence="8">Belongs to the MsrQ family.</text>
</comment>
<dbReference type="GO" id="GO:0009055">
    <property type="term" value="F:electron transfer activity"/>
    <property type="evidence" value="ECO:0007669"/>
    <property type="project" value="UniProtKB-UniRule"/>
</dbReference>
<dbReference type="InterPro" id="IPR022837">
    <property type="entry name" value="MsrQ-like"/>
</dbReference>
<dbReference type="GO" id="GO:0010181">
    <property type="term" value="F:FMN binding"/>
    <property type="evidence" value="ECO:0007669"/>
    <property type="project" value="UniProtKB-UniRule"/>
</dbReference>
<feature type="transmembrane region" description="Helical" evidence="8">
    <location>
        <begin position="173"/>
        <end position="189"/>
    </location>
</feature>
<dbReference type="PANTHER" id="PTHR36964">
    <property type="entry name" value="PROTEIN-METHIONINE-SULFOXIDE REDUCTASE HEME-BINDING SUBUNIT MSRQ"/>
    <property type="match status" value="1"/>
</dbReference>
<keyword evidence="11" id="KW-1185">Reference proteome</keyword>
<organism evidence="10 11">
    <name type="scientific">Thalassotalea agarivorans</name>
    <name type="common">Thalassomonas agarivorans</name>
    <dbReference type="NCBI Taxonomy" id="349064"/>
    <lineage>
        <taxon>Bacteria</taxon>
        <taxon>Pseudomonadati</taxon>
        <taxon>Pseudomonadota</taxon>
        <taxon>Gammaproteobacteria</taxon>
        <taxon>Alteromonadales</taxon>
        <taxon>Colwelliaceae</taxon>
        <taxon>Thalassotalea</taxon>
    </lineage>
</organism>
<keyword evidence="8" id="KW-0285">Flavoprotein</keyword>
<proteinExistence type="inferred from homology"/>
<evidence type="ECO:0000259" key="9">
    <source>
        <dbReference type="Pfam" id="PF01794"/>
    </source>
</evidence>
<evidence type="ECO:0000256" key="7">
    <source>
        <dbReference type="ARBA" id="ARBA00023136"/>
    </source>
</evidence>
<keyword evidence="3 8" id="KW-0349">Heme</keyword>
<keyword evidence="8" id="KW-0479">Metal-binding</keyword>
<evidence type="ECO:0000256" key="2">
    <source>
        <dbReference type="ARBA" id="ARBA00022448"/>
    </source>
</evidence>
<sequence>MGAQSKHKIWMLKAAIHVICLGCIGWLYTAAAFDKLGADPVEYVIHYTGMGALHCLLLTLLVTPLAKGFKQAWLMQTRRLIGLYSFTFACLHILNFYFFELGQELSLFLSELIERPYITMGLGGFIILFLLAVTSPNIIKRRMKKRWQHLHNWVYLAAILIGVHFYWSVKSEIIEPTIYLLIIVVLLAFRRKKLLSFKRTKTSL</sequence>
<dbReference type="GO" id="GO:0030091">
    <property type="term" value="P:protein repair"/>
    <property type="evidence" value="ECO:0007669"/>
    <property type="project" value="UniProtKB-UniRule"/>
</dbReference>
<dbReference type="Proteomes" id="UP000199308">
    <property type="component" value="Unassembled WGS sequence"/>
</dbReference>
<keyword evidence="6 8" id="KW-0408">Iron</keyword>
<comment type="subunit">
    <text evidence="8">Heterodimer of a catalytic subunit (MsrP) and a heme-binding subunit (MsrQ).</text>
</comment>
<dbReference type="OrthoDB" id="9788328at2"/>
<feature type="transmembrane region" description="Helical" evidence="8">
    <location>
        <begin position="12"/>
        <end position="33"/>
    </location>
</feature>
<dbReference type="STRING" id="349064.SAMN05660429_00448"/>
<keyword evidence="2 8" id="KW-0813">Transport</keyword>
<evidence type="ECO:0000256" key="1">
    <source>
        <dbReference type="ARBA" id="ARBA00004141"/>
    </source>
</evidence>
<evidence type="ECO:0000256" key="6">
    <source>
        <dbReference type="ARBA" id="ARBA00023004"/>
    </source>
</evidence>
<feature type="transmembrane region" description="Helical" evidence="8">
    <location>
        <begin position="118"/>
        <end position="138"/>
    </location>
</feature>
<feature type="transmembrane region" description="Helical" evidence="8">
    <location>
        <begin position="150"/>
        <end position="167"/>
    </location>
</feature>
<dbReference type="Pfam" id="PF01794">
    <property type="entry name" value="Ferric_reduct"/>
    <property type="match status" value="1"/>
</dbReference>
<protein>
    <recommendedName>
        <fullName evidence="8">Protein-methionine-sulfoxide reductase heme-binding subunit MsrQ</fullName>
    </recommendedName>
    <alternativeName>
        <fullName evidence="8">Flavocytochrome MsrQ</fullName>
    </alternativeName>
</protein>
<evidence type="ECO:0000256" key="4">
    <source>
        <dbReference type="ARBA" id="ARBA00022692"/>
    </source>
</evidence>
<dbReference type="NCBIfam" id="NF003831">
    <property type="entry name" value="PRK05419.1-2"/>
    <property type="match status" value="1"/>
</dbReference>
<comment type="subcellular location">
    <subcellularLocation>
        <location evidence="8">Cell membrane</location>
        <topology evidence="8">Multi-pass membrane protein</topology>
    </subcellularLocation>
    <subcellularLocation>
        <location evidence="1">Membrane</location>
        <topology evidence="1">Multi-pass membrane protein</topology>
    </subcellularLocation>
</comment>
<keyword evidence="4 8" id="KW-0812">Transmembrane</keyword>
<comment type="cofactor">
    <cofactor evidence="8">
        <name>heme b</name>
        <dbReference type="ChEBI" id="CHEBI:60344"/>
    </cofactor>
    <text evidence="8">Binds 1 heme b (iron(II)-protoporphyrin IX) group per subunit.</text>
</comment>
<feature type="transmembrane region" description="Helical" evidence="8">
    <location>
        <begin position="45"/>
        <end position="69"/>
    </location>
</feature>
<feature type="transmembrane region" description="Helical" evidence="8">
    <location>
        <begin position="81"/>
        <end position="98"/>
    </location>
</feature>
<reference evidence="10 11" key="1">
    <citation type="submission" date="2016-10" db="EMBL/GenBank/DDBJ databases">
        <authorList>
            <person name="de Groot N.N."/>
        </authorList>
    </citation>
    <scope>NUCLEOTIDE SEQUENCE [LARGE SCALE GENOMIC DNA]</scope>
    <source>
        <strain evidence="10 11">DSM 19706</strain>
    </source>
</reference>
<keyword evidence="7 8" id="KW-0472">Membrane</keyword>
<dbReference type="GO" id="GO:0046872">
    <property type="term" value="F:metal ion binding"/>
    <property type="evidence" value="ECO:0007669"/>
    <property type="project" value="UniProtKB-KW"/>
</dbReference>